<dbReference type="RefSeq" id="WP_016141558.1">
    <property type="nucleotide sequence ID" value="NZ_KB976987.1"/>
</dbReference>
<feature type="signal peptide" evidence="1">
    <location>
        <begin position="1"/>
        <end position="23"/>
    </location>
</feature>
<dbReference type="HOGENOM" id="CLU_1607287_0_0_6"/>
<dbReference type="PATRIC" id="fig|1217691.3.peg.1531"/>
<evidence type="ECO:0000313" key="2">
    <source>
        <dbReference type="EMBL" id="EOQ68832.1"/>
    </source>
</evidence>
<proteinExistence type="predicted"/>
<evidence type="ECO:0000256" key="1">
    <source>
        <dbReference type="SAM" id="SignalP"/>
    </source>
</evidence>
<evidence type="ECO:0008006" key="4">
    <source>
        <dbReference type="Google" id="ProtNLM"/>
    </source>
</evidence>
<reference evidence="2 3" key="1">
    <citation type="submission" date="2013-02" db="EMBL/GenBank/DDBJ databases">
        <title>The Genome Sequence of Acinetobacter sp. ANC 4050.</title>
        <authorList>
            <consortium name="The Broad Institute Genome Sequencing Platform"/>
            <consortium name="The Broad Institute Genome Sequencing Center for Infectious Disease"/>
            <person name="Cerqueira G."/>
            <person name="Feldgarden M."/>
            <person name="Courvalin P."/>
            <person name="Perichon B."/>
            <person name="Grillot-Courvalin C."/>
            <person name="Clermont D."/>
            <person name="Rocha E."/>
            <person name="Yoon E.-J."/>
            <person name="Nemec A."/>
            <person name="Walker B."/>
            <person name="Young S.K."/>
            <person name="Zeng Q."/>
            <person name="Gargeya S."/>
            <person name="Fitzgerald M."/>
            <person name="Haas B."/>
            <person name="Abouelleil A."/>
            <person name="Alvarado L."/>
            <person name="Arachchi H.M."/>
            <person name="Berlin A.M."/>
            <person name="Chapman S.B."/>
            <person name="Dewar J."/>
            <person name="Goldberg J."/>
            <person name="Griggs A."/>
            <person name="Gujja S."/>
            <person name="Hansen M."/>
            <person name="Howarth C."/>
            <person name="Imamovic A."/>
            <person name="Larimer J."/>
            <person name="McCowan C."/>
            <person name="Murphy C."/>
            <person name="Neiman D."/>
            <person name="Pearson M."/>
            <person name="Priest M."/>
            <person name="Roberts A."/>
            <person name="Saif S."/>
            <person name="Shea T."/>
            <person name="Sisk P."/>
            <person name="Sykes S."/>
            <person name="Wortman J."/>
            <person name="Nusbaum C."/>
            <person name="Birren B."/>
        </authorList>
    </citation>
    <scope>NUCLEOTIDE SEQUENCE [LARGE SCALE GENOMIC DNA]</scope>
    <source>
        <strain evidence="2 3">ANC 4050</strain>
    </source>
</reference>
<comment type="caution">
    <text evidence="2">The sequence shown here is derived from an EMBL/GenBank/DDBJ whole genome shotgun (WGS) entry which is preliminary data.</text>
</comment>
<dbReference type="OrthoDB" id="9875007at2"/>
<evidence type="ECO:0000313" key="3">
    <source>
        <dbReference type="Proteomes" id="UP000014024"/>
    </source>
</evidence>
<gene>
    <name evidence="2" type="ORF">F931_01550</name>
</gene>
<dbReference type="Proteomes" id="UP000014024">
    <property type="component" value="Unassembled WGS sequence"/>
</dbReference>
<feature type="chain" id="PRO_5004479689" description="Lipoprotein" evidence="1">
    <location>
        <begin position="24"/>
        <end position="195"/>
    </location>
</feature>
<dbReference type="PROSITE" id="PS51257">
    <property type="entry name" value="PROKAR_LIPOPROTEIN"/>
    <property type="match status" value="1"/>
</dbReference>
<name>R8YMY1_ACIPI</name>
<protein>
    <recommendedName>
        <fullName evidence="4">Lipoprotein</fullName>
    </recommendedName>
</protein>
<keyword evidence="1" id="KW-0732">Signal</keyword>
<sequence>MKKIIVISAVVLGLAGCAIPAVNNLVRSTNMYQDEIDGDTANLRVYRSNIPMVQFYINYQNNKGEKISKNLITKQITNNLTKYGSMHEPKTLNMPKPTIALNNGEEFFEFKVPANKKLTFRLTSVIGSTTMYSCDVKMDYQLERNRNYELIRLKQIKNIVNPPLLTEPSQDGTYCKFIVKEIFEDGKETVIKPIS</sequence>
<dbReference type="AlphaFoldDB" id="R8YMY1"/>
<accession>R8YMY1</accession>
<organism evidence="2 3">
    <name type="scientific">Acinetobacter pittii ANC 4050</name>
    <dbReference type="NCBI Taxonomy" id="1217691"/>
    <lineage>
        <taxon>Bacteria</taxon>
        <taxon>Pseudomonadati</taxon>
        <taxon>Pseudomonadota</taxon>
        <taxon>Gammaproteobacteria</taxon>
        <taxon>Moraxellales</taxon>
        <taxon>Moraxellaceae</taxon>
        <taxon>Acinetobacter</taxon>
        <taxon>Acinetobacter calcoaceticus/baumannii complex</taxon>
    </lineage>
</organism>
<dbReference type="EMBL" id="APQM01000007">
    <property type="protein sequence ID" value="EOQ68832.1"/>
    <property type="molecule type" value="Genomic_DNA"/>
</dbReference>